<evidence type="ECO:0000256" key="1">
    <source>
        <dbReference type="SAM" id="MobiDB-lite"/>
    </source>
</evidence>
<feature type="region of interest" description="Disordered" evidence="1">
    <location>
        <begin position="34"/>
        <end position="69"/>
    </location>
</feature>
<protein>
    <submittedName>
        <fullName evidence="2">Uncharacterized protein</fullName>
    </submittedName>
</protein>
<reference evidence="2" key="1">
    <citation type="submission" date="2021-01" db="EMBL/GenBank/DDBJ databases">
        <authorList>
            <person name="Kaushik A."/>
        </authorList>
    </citation>
    <scope>NUCLEOTIDE SEQUENCE</scope>
    <source>
        <strain evidence="2">AG6-10EEA</strain>
    </source>
</reference>
<proteinExistence type="predicted"/>
<dbReference type="Proteomes" id="UP000663853">
    <property type="component" value="Unassembled WGS sequence"/>
</dbReference>
<name>A0A8H3GI50_9AGAM</name>
<sequence length="69" mass="7630">MPVEGDAPLEVRVKRTGLAVVSIARHVSPEPVRVKTSQIVGRKERLPTPNQPPMPARRDVTPAKRKART</sequence>
<accession>A0A8H3GI50</accession>
<evidence type="ECO:0000313" key="3">
    <source>
        <dbReference type="Proteomes" id="UP000663853"/>
    </source>
</evidence>
<evidence type="ECO:0000313" key="2">
    <source>
        <dbReference type="EMBL" id="CAE6455218.1"/>
    </source>
</evidence>
<dbReference type="EMBL" id="CAJMXA010001225">
    <property type="protein sequence ID" value="CAE6455218.1"/>
    <property type="molecule type" value="Genomic_DNA"/>
</dbReference>
<dbReference type="AlphaFoldDB" id="A0A8H3GI50"/>
<gene>
    <name evidence="2" type="ORF">RDB_LOCUS54056</name>
</gene>
<organism evidence="2 3">
    <name type="scientific">Rhizoctonia solani</name>
    <dbReference type="NCBI Taxonomy" id="456999"/>
    <lineage>
        <taxon>Eukaryota</taxon>
        <taxon>Fungi</taxon>
        <taxon>Dikarya</taxon>
        <taxon>Basidiomycota</taxon>
        <taxon>Agaricomycotina</taxon>
        <taxon>Agaricomycetes</taxon>
        <taxon>Cantharellales</taxon>
        <taxon>Ceratobasidiaceae</taxon>
        <taxon>Rhizoctonia</taxon>
    </lineage>
</organism>
<comment type="caution">
    <text evidence="2">The sequence shown here is derived from an EMBL/GenBank/DDBJ whole genome shotgun (WGS) entry which is preliminary data.</text>
</comment>